<keyword evidence="3" id="KW-1185">Reference proteome</keyword>
<dbReference type="EMBL" id="DQ356948">
    <property type="protein sequence ID" value="ABJ08985.1"/>
    <property type="molecule type" value="Genomic_DNA"/>
</dbReference>
<organism evidence="2 3">
    <name type="scientific">Nile crocodilepox virus (isolate Crocodylus niloticus/Zimbabwe/Ume/2001)</name>
    <name type="common">CRV</name>
    <dbReference type="NCBI Taxonomy" id="1289473"/>
    <lineage>
        <taxon>Viruses</taxon>
        <taxon>Varidnaviria</taxon>
        <taxon>Bamfordvirae</taxon>
        <taxon>Nucleocytoviricota</taxon>
        <taxon>Pokkesviricetes</taxon>
        <taxon>Chitovirales</taxon>
        <taxon>Poxviridae</taxon>
        <taxon>Chordopoxvirinae</taxon>
        <taxon>Crocodylidpoxvirus</taxon>
        <taxon>Crocodylidpoxvirus nilecrocodilepox</taxon>
        <taxon>Nile crocodilepox virus</taxon>
    </lineage>
</organism>
<keyword evidence="1" id="KW-0472">Membrane</keyword>
<organismHost>
    <name type="scientific">Crocodylus porosus</name>
    <name type="common">Saltwater crocodile</name>
    <name type="synonym">Estuarine crocodile</name>
    <dbReference type="NCBI Taxonomy" id="8502"/>
</organismHost>
<keyword evidence="1" id="KW-0812">Transmembrane</keyword>
<dbReference type="Proteomes" id="UP000011300">
    <property type="component" value="Segment"/>
</dbReference>
<evidence type="ECO:0000313" key="3">
    <source>
        <dbReference type="Proteomes" id="UP000011300"/>
    </source>
</evidence>
<protein>
    <submittedName>
        <fullName evidence="2">IMV membrane protein</fullName>
    </submittedName>
</protein>
<keyword evidence="1" id="KW-1133">Transmembrane helix</keyword>
<dbReference type="Pfam" id="PF04872">
    <property type="entry name" value="Pox_L5"/>
    <property type="match status" value="1"/>
</dbReference>
<organismHost>
    <name type="scientific">Crocodylus johnstoni</name>
    <name type="common">Australian freshwater crocodile</name>
    <dbReference type="NCBI Taxonomy" id="184234"/>
</organismHost>
<feature type="transmembrane region" description="Helical" evidence="1">
    <location>
        <begin position="31"/>
        <end position="50"/>
    </location>
</feature>
<dbReference type="InterPro" id="IPR006956">
    <property type="entry name" value="Poxvirus_L5"/>
</dbReference>
<dbReference type="KEGG" id="vg:4363376"/>
<proteinExistence type="predicted"/>
<dbReference type="GeneID" id="4363376"/>
<accession>Q070F7</accession>
<evidence type="ECO:0000256" key="1">
    <source>
        <dbReference type="SAM" id="Phobius"/>
    </source>
</evidence>
<organismHost>
    <name type="scientific">Crocodylus niloticus</name>
    <name type="common">Nile crocodile</name>
    <name type="synonym">African crocodile</name>
    <dbReference type="NCBI Taxonomy" id="8501"/>
</organismHost>
<dbReference type="RefSeq" id="YP_784284.1">
    <property type="nucleotide sequence ID" value="NC_008030.1"/>
</dbReference>
<gene>
    <name evidence="2" type="ORF">CRV094</name>
</gene>
<sequence length="130" mass="14458">MSSSAPSVVNLSPVFVEPSLSYDFLGPPKRYAGLLLFQIALACVLVWVFLGDEVRYFFERGAPWRRRSVATLDPVRDAELFCDGPSLKVRRDGKILQALNYDGSAITFRDCQGVLTKLNGSQTVPIELVF</sequence>
<reference evidence="2 3" key="1">
    <citation type="journal article" date="2006" name="J. Virol.">
        <title>Genome of crocodilepox virus.</title>
        <authorList>
            <person name="Afonso C.L."/>
            <person name="Tulman E.R."/>
            <person name="Delhon G."/>
            <person name="Lu Z."/>
            <person name="Viljoen G.J."/>
            <person name="Wallace D.B."/>
            <person name="Kutish G.F."/>
            <person name="Rock D.L."/>
        </authorList>
    </citation>
    <scope>NUCLEOTIDE SEQUENCE [LARGE SCALE GENOMIC DNA]</scope>
    <source>
        <strain evidence="3">Isolate Crocodylus niloticus/Zimbabwe/Ume/2001</strain>
    </source>
</reference>
<evidence type="ECO:0000313" key="2">
    <source>
        <dbReference type="EMBL" id="ABJ08985.1"/>
    </source>
</evidence>
<name>Q070F7_CPRVZ</name>